<sequence>MTSDTTDESAPLNRRGLIPVWAPLLVMVAVVLTGIVLGGVGTSYTVLFAISAIVCTALVELRGLFLTVVMLPVYWFFGVTTAGLLGGSSSAAGSNFKATLITVAYPAIEKFLWLAVTFVICLVLAVARQRIDATVIRNQRQRNHARRRQLNAAEQDNQRLNARVRDVERAPDAERPRRAARAERDERPDRPMRTERAEHTERPERSQPVTRAYRPAPEARPTATEPSETPEVPESRTRTAAELREASRRRRSRSQDRPLDMD</sequence>
<organism evidence="4 5">
    <name type="scientific">Corynebacterium kalidii</name>
    <dbReference type="NCBI Taxonomy" id="2931982"/>
    <lineage>
        <taxon>Bacteria</taxon>
        <taxon>Bacillati</taxon>
        <taxon>Actinomycetota</taxon>
        <taxon>Actinomycetes</taxon>
        <taxon>Mycobacteriales</taxon>
        <taxon>Corynebacteriaceae</taxon>
        <taxon>Corynebacterium</taxon>
    </lineage>
</organism>
<feature type="transmembrane region" description="Helical" evidence="2">
    <location>
        <begin position="73"/>
        <end position="91"/>
    </location>
</feature>
<name>A0A9X1WQ40_9CORY</name>
<comment type="caution">
    <text evidence="4">The sequence shown here is derived from an EMBL/GenBank/DDBJ whole genome shotgun (WGS) entry which is preliminary data.</text>
</comment>
<feature type="compositionally biased region" description="Basic and acidic residues" evidence="1">
    <location>
        <begin position="233"/>
        <end position="246"/>
    </location>
</feature>
<feature type="transmembrane region" description="Helical" evidence="2">
    <location>
        <begin position="20"/>
        <end position="38"/>
    </location>
</feature>
<dbReference type="AlphaFoldDB" id="A0A9X1WQ40"/>
<dbReference type="EMBL" id="JALIEA010000017">
    <property type="protein sequence ID" value="MCJ7859201.1"/>
    <property type="molecule type" value="Genomic_DNA"/>
</dbReference>
<keyword evidence="5" id="KW-1185">Reference proteome</keyword>
<accession>A0A9X1WQ40</accession>
<dbReference type="InterPro" id="IPR046672">
    <property type="entry name" value="DUF6542"/>
</dbReference>
<keyword evidence="2" id="KW-0472">Membrane</keyword>
<keyword evidence="2" id="KW-1133">Transmembrane helix</keyword>
<evidence type="ECO:0000256" key="2">
    <source>
        <dbReference type="SAM" id="Phobius"/>
    </source>
</evidence>
<gene>
    <name evidence="4" type="ORF">MUN33_10845</name>
</gene>
<feature type="compositionally biased region" description="Basic and acidic residues" evidence="1">
    <location>
        <begin position="253"/>
        <end position="262"/>
    </location>
</feature>
<proteinExistence type="predicted"/>
<feature type="region of interest" description="Disordered" evidence="1">
    <location>
        <begin position="139"/>
        <end position="262"/>
    </location>
</feature>
<keyword evidence="2" id="KW-0812">Transmembrane</keyword>
<protein>
    <recommendedName>
        <fullName evidence="3">DUF6542 domain-containing protein</fullName>
    </recommendedName>
</protein>
<feature type="compositionally biased region" description="Basic residues" evidence="1">
    <location>
        <begin position="139"/>
        <end position="149"/>
    </location>
</feature>
<dbReference type="Proteomes" id="UP001139207">
    <property type="component" value="Unassembled WGS sequence"/>
</dbReference>
<feature type="domain" description="DUF6542" evidence="3">
    <location>
        <begin position="18"/>
        <end position="128"/>
    </location>
</feature>
<dbReference type="RefSeq" id="WP_244804934.1">
    <property type="nucleotide sequence ID" value="NZ_JALIEA010000017.1"/>
</dbReference>
<evidence type="ECO:0000259" key="3">
    <source>
        <dbReference type="Pfam" id="PF20177"/>
    </source>
</evidence>
<evidence type="ECO:0000313" key="5">
    <source>
        <dbReference type="Proteomes" id="UP001139207"/>
    </source>
</evidence>
<evidence type="ECO:0000256" key="1">
    <source>
        <dbReference type="SAM" id="MobiDB-lite"/>
    </source>
</evidence>
<feature type="compositionally biased region" description="Low complexity" evidence="1">
    <location>
        <begin position="210"/>
        <end position="232"/>
    </location>
</feature>
<feature type="compositionally biased region" description="Basic and acidic residues" evidence="1">
    <location>
        <begin position="163"/>
        <end position="205"/>
    </location>
</feature>
<feature type="transmembrane region" description="Helical" evidence="2">
    <location>
        <begin position="111"/>
        <end position="127"/>
    </location>
</feature>
<evidence type="ECO:0000313" key="4">
    <source>
        <dbReference type="EMBL" id="MCJ7859201.1"/>
    </source>
</evidence>
<dbReference type="Pfam" id="PF20177">
    <property type="entry name" value="DUF6542"/>
    <property type="match status" value="1"/>
</dbReference>
<reference evidence="4" key="1">
    <citation type="submission" date="2022-04" db="EMBL/GenBank/DDBJ databases">
        <title>Corynebacterium kalidii LD5P10.</title>
        <authorList>
            <person name="Sun J.Q."/>
        </authorList>
    </citation>
    <scope>NUCLEOTIDE SEQUENCE</scope>
    <source>
        <strain evidence="4">LD5P10</strain>
    </source>
</reference>